<dbReference type="KEGG" id="lwi:UE46_06160"/>
<proteinExistence type="predicted"/>
<dbReference type="EMBL" id="CP011102">
    <property type="protein sequence ID" value="AQY50656.1"/>
    <property type="molecule type" value="Genomic_DNA"/>
</dbReference>
<organism evidence="1 2">
    <name type="scientific">Listeria weihenstephanensis</name>
    <dbReference type="NCBI Taxonomy" id="1006155"/>
    <lineage>
        <taxon>Bacteria</taxon>
        <taxon>Bacillati</taxon>
        <taxon>Bacillota</taxon>
        <taxon>Bacilli</taxon>
        <taxon>Bacillales</taxon>
        <taxon>Listeriaceae</taxon>
        <taxon>Listeria</taxon>
    </lineage>
</organism>
<reference evidence="2" key="1">
    <citation type="submission" date="2015-03" db="EMBL/GenBank/DDBJ databases">
        <authorList>
            <person name="Ferrari E."/>
            <person name="Walter M.C."/>
            <person name="Huptas C."/>
            <person name="Scherer S."/>
            <person name="Mueller-Herbst S."/>
        </authorList>
    </citation>
    <scope>NUCLEOTIDE SEQUENCE [LARGE SCALE GENOMIC DNA]</scope>
    <source>
        <strain evidence="2">LWP01</strain>
    </source>
</reference>
<name>A0A1S7FT93_9LIST</name>
<sequence length="126" mass="15002">MIAGSYVSLWFGNFEENNFNVYFEIKYTEDGDSAPSLFEKDFALGYYDRDLVEKFWSDDNSEDIEILLEDFSYDNQLIDHFRSVTIDEPYNTVMLIYDYKYEGKTKISDYKSNKIRFIGTVTYVQE</sequence>
<dbReference type="InterPro" id="IPR025560">
    <property type="entry name" value="Imm22"/>
</dbReference>
<dbReference type="Proteomes" id="UP000223060">
    <property type="component" value="Chromosome"/>
</dbReference>
<accession>A0A1S7FT93</accession>
<dbReference type="Pfam" id="PF14112">
    <property type="entry name" value="DUF4284"/>
    <property type="match status" value="1"/>
</dbReference>
<keyword evidence="2" id="KW-1185">Reference proteome</keyword>
<evidence type="ECO:0000313" key="1">
    <source>
        <dbReference type="EMBL" id="AQY50656.1"/>
    </source>
</evidence>
<dbReference type="AlphaFoldDB" id="A0A1S7FT93"/>
<evidence type="ECO:0008006" key="3">
    <source>
        <dbReference type="Google" id="ProtNLM"/>
    </source>
</evidence>
<dbReference type="RefSeq" id="WP_036059478.1">
    <property type="nucleotide sequence ID" value="NZ_CP011102.1"/>
</dbReference>
<gene>
    <name evidence="1" type="ORF">UE46_06160</name>
</gene>
<evidence type="ECO:0000313" key="2">
    <source>
        <dbReference type="Proteomes" id="UP000223060"/>
    </source>
</evidence>
<protein>
    <recommendedName>
        <fullName evidence="3">Immunity protein 22</fullName>
    </recommendedName>
</protein>